<reference evidence="3" key="1">
    <citation type="submission" date="2016-10" db="EMBL/GenBank/DDBJ databases">
        <authorList>
            <person name="Varghese N."/>
            <person name="Submissions S."/>
        </authorList>
    </citation>
    <scope>NUCLEOTIDE SEQUENCE [LARGE SCALE GENOMIC DNA]</scope>
    <source>
        <strain evidence="3">DSM 44654</strain>
    </source>
</reference>
<feature type="transmembrane region" description="Helical" evidence="1">
    <location>
        <begin position="99"/>
        <end position="121"/>
    </location>
</feature>
<gene>
    <name evidence="2" type="ORF">SAMN05421837_104676</name>
</gene>
<evidence type="ECO:0000313" key="3">
    <source>
        <dbReference type="Proteomes" id="UP000198878"/>
    </source>
</evidence>
<organism evidence="2 3">
    <name type="scientific">Amycolatopsis pretoriensis</name>
    <dbReference type="NCBI Taxonomy" id="218821"/>
    <lineage>
        <taxon>Bacteria</taxon>
        <taxon>Bacillati</taxon>
        <taxon>Actinomycetota</taxon>
        <taxon>Actinomycetes</taxon>
        <taxon>Pseudonocardiales</taxon>
        <taxon>Pseudonocardiaceae</taxon>
        <taxon>Amycolatopsis</taxon>
    </lineage>
</organism>
<evidence type="ECO:0008006" key="4">
    <source>
        <dbReference type="Google" id="ProtNLM"/>
    </source>
</evidence>
<accession>A0A1H5QTF0</accession>
<keyword evidence="1" id="KW-0812">Transmembrane</keyword>
<sequence>MAEDEVVCPHCRTPAEPGIGICPQCGVTISITPRGATRIHVVGRDATEVEAVSRQLSASAFERREARRLRSPWFSGLFYLTVVVVVVALLLVAGRVLALWALPVVVIGAVLLVTVVGAFQLRADDRLAERNFVKLMGDVLRRLPSVFTRSRAERPDD</sequence>
<keyword evidence="3" id="KW-1185">Reference proteome</keyword>
<keyword evidence="1" id="KW-0472">Membrane</keyword>
<dbReference type="EMBL" id="FNUJ01000004">
    <property type="protein sequence ID" value="SEF29393.1"/>
    <property type="molecule type" value="Genomic_DNA"/>
</dbReference>
<keyword evidence="1" id="KW-1133">Transmembrane helix</keyword>
<dbReference type="STRING" id="218821.SAMN05421837_104676"/>
<name>A0A1H5QTF0_9PSEU</name>
<dbReference type="OrthoDB" id="9788304at2"/>
<dbReference type="Proteomes" id="UP000198878">
    <property type="component" value="Unassembled WGS sequence"/>
</dbReference>
<protein>
    <recommendedName>
        <fullName evidence="4">Zinc ribbon domain-containing protein</fullName>
    </recommendedName>
</protein>
<dbReference type="AlphaFoldDB" id="A0A1H5QTF0"/>
<evidence type="ECO:0000256" key="1">
    <source>
        <dbReference type="SAM" id="Phobius"/>
    </source>
</evidence>
<proteinExistence type="predicted"/>
<dbReference type="RefSeq" id="WP_086674467.1">
    <property type="nucleotide sequence ID" value="NZ_FNUJ01000004.1"/>
</dbReference>
<evidence type="ECO:0000313" key="2">
    <source>
        <dbReference type="EMBL" id="SEF29393.1"/>
    </source>
</evidence>
<feature type="transmembrane region" description="Helical" evidence="1">
    <location>
        <begin position="73"/>
        <end position="93"/>
    </location>
</feature>